<reference evidence="1" key="2">
    <citation type="submission" date="2025-08" db="UniProtKB">
        <authorList>
            <consortium name="Ensembl"/>
        </authorList>
    </citation>
    <scope>IDENTIFICATION</scope>
</reference>
<dbReference type="Proteomes" id="UP000694548">
    <property type="component" value="Chromosome sgr05"/>
</dbReference>
<dbReference type="GeneTree" id="ENSGT00940000172009"/>
<sequence>MEDKGVSQRPCFGELSDEQKEKLRQFKIKTRLDNERYLRAHPDKLILNKPTNIREFAAGEFCFCLPERVRVRHTLMSNTAIWLSFHLIWSNLGSIPERWESLQQQLSC</sequence>
<reference evidence="1" key="3">
    <citation type="submission" date="2025-09" db="UniProtKB">
        <authorList>
            <consortium name="Ensembl"/>
        </authorList>
    </citation>
    <scope>IDENTIFICATION</scope>
</reference>
<dbReference type="AlphaFoldDB" id="A0A8C6NSZ9"/>
<evidence type="ECO:0000313" key="2">
    <source>
        <dbReference type="Proteomes" id="UP000694548"/>
    </source>
</evidence>
<organism evidence="1 2">
    <name type="scientific">Nothobranchius furzeri</name>
    <name type="common">Turquoise killifish</name>
    <dbReference type="NCBI Taxonomy" id="105023"/>
    <lineage>
        <taxon>Eukaryota</taxon>
        <taxon>Metazoa</taxon>
        <taxon>Chordata</taxon>
        <taxon>Craniata</taxon>
        <taxon>Vertebrata</taxon>
        <taxon>Euteleostomi</taxon>
        <taxon>Actinopterygii</taxon>
        <taxon>Neopterygii</taxon>
        <taxon>Teleostei</taxon>
        <taxon>Neoteleostei</taxon>
        <taxon>Acanthomorphata</taxon>
        <taxon>Ovalentaria</taxon>
        <taxon>Atherinomorphae</taxon>
        <taxon>Cyprinodontiformes</taxon>
        <taxon>Nothobranchiidae</taxon>
        <taxon>Nothobranchius</taxon>
    </lineage>
</organism>
<accession>A0A8C6NSZ9</accession>
<dbReference type="Ensembl" id="ENSNFUT00015024215.1">
    <property type="protein sequence ID" value="ENSNFUP00015023147.1"/>
    <property type="gene ID" value="ENSNFUG00015011198.1"/>
</dbReference>
<evidence type="ECO:0000313" key="1">
    <source>
        <dbReference type="Ensembl" id="ENSNFUP00015023147.1"/>
    </source>
</evidence>
<proteinExistence type="predicted"/>
<keyword evidence="2" id="KW-1185">Reference proteome</keyword>
<name>A0A8C6NSZ9_NOTFU</name>
<protein>
    <submittedName>
        <fullName evidence="1">Uncharacterized protein</fullName>
    </submittedName>
</protein>
<reference evidence="1" key="1">
    <citation type="submission" date="2014-08" db="EMBL/GenBank/DDBJ databases">
        <authorList>
            <person name="Senf B."/>
            <person name="Petzold A."/>
            <person name="Downie B.R."/>
            <person name="Koch P."/>
            <person name="Platzer M."/>
        </authorList>
    </citation>
    <scope>NUCLEOTIDE SEQUENCE [LARGE SCALE GENOMIC DNA]</scope>
    <source>
        <strain evidence="1">GRZ</strain>
    </source>
</reference>